<dbReference type="Gene3D" id="3.10.25.10">
    <property type="entry name" value="Formyl transferase, C-terminal domain"/>
    <property type="match status" value="1"/>
</dbReference>
<comment type="function">
    <text evidence="1 8">Attaches a formyl group to the free amino group of methionyl-tRNA(fMet). The formyl group appears to play a dual role in the initiator identity of N-formylmethionyl-tRNA by promoting its recognition by IF2 and preventing the misappropriation of this tRNA by the elongation apparatus.</text>
</comment>
<organism evidence="11 12">
    <name type="scientific">Colwellia demingiae</name>
    <dbReference type="NCBI Taxonomy" id="89401"/>
    <lineage>
        <taxon>Bacteria</taxon>
        <taxon>Pseudomonadati</taxon>
        <taxon>Pseudomonadota</taxon>
        <taxon>Gammaproteobacteria</taxon>
        <taxon>Alteromonadales</taxon>
        <taxon>Colwelliaceae</taxon>
        <taxon>Colwellia</taxon>
    </lineage>
</organism>
<evidence type="ECO:0000259" key="9">
    <source>
        <dbReference type="Pfam" id="PF00551"/>
    </source>
</evidence>
<dbReference type="InterPro" id="IPR044135">
    <property type="entry name" value="Met-tRNA-FMT_C"/>
</dbReference>
<dbReference type="GO" id="GO:0005829">
    <property type="term" value="C:cytosol"/>
    <property type="evidence" value="ECO:0007669"/>
    <property type="project" value="TreeGrafter"/>
</dbReference>
<dbReference type="Proteomes" id="UP000321822">
    <property type="component" value="Unassembled WGS sequence"/>
</dbReference>
<dbReference type="CDD" id="cd08646">
    <property type="entry name" value="FMT_core_Met-tRNA-FMT_N"/>
    <property type="match status" value="1"/>
</dbReference>
<feature type="binding site" evidence="8">
    <location>
        <begin position="113"/>
        <end position="116"/>
    </location>
    <ligand>
        <name>(6S)-5,6,7,8-tetrahydrofolate</name>
        <dbReference type="ChEBI" id="CHEBI:57453"/>
    </ligand>
</feature>
<dbReference type="InterPro" id="IPR005793">
    <property type="entry name" value="Formyl_trans_C"/>
</dbReference>
<feature type="domain" description="Formyl transferase C-terminal" evidence="10">
    <location>
        <begin position="211"/>
        <end position="319"/>
    </location>
</feature>
<evidence type="ECO:0000256" key="4">
    <source>
        <dbReference type="ARBA" id="ARBA00016014"/>
    </source>
</evidence>
<dbReference type="InterPro" id="IPR037022">
    <property type="entry name" value="Formyl_trans_C_sf"/>
</dbReference>
<keyword evidence="6 8" id="KW-0648">Protein biosynthesis</keyword>
<dbReference type="InterPro" id="IPR011034">
    <property type="entry name" value="Formyl_transferase-like_C_sf"/>
</dbReference>
<name>A0A5C6QPK1_9GAMM</name>
<evidence type="ECO:0000256" key="2">
    <source>
        <dbReference type="ARBA" id="ARBA00010699"/>
    </source>
</evidence>
<dbReference type="EMBL" id="VOLT01000002">
    <property type="protein sequence ID" value="TWX71096.1"/>
    <property type="molecule type" value="Genomic_DNA"/>
</dbReference>
<evidence type="ECO:0000256" key="7">
    <source>
        <dbReference type="ARBA" id="ARBA00048558"/>
    </source>
</evidence>
<gene>
    <name evidence="8" type="primary">fmt</name>
    <name evidence="11" type="ORF">ESZ36_05545</name>
</gene>
<dbReference type="InterPro" id="IPR041711">
    <property type="entry name" value="Met-tRNA-FMT_N"/>
</dbReference>
<dbReference type="Pfam" id="PF02911">
    <property type="entry name" value="Formyl_trans_C"/>
    <property type="match status" value="1"/>
</dbReference>
<dbReference type="InterPro" id="IPR036477">
    <property type="entry name" value="Formyl_transf_N_sf"/>
</dbReference>
<proteinExistence type="inferred from homology"/>
<protein>
    <recommendedName>
        <fullName evidence="4 8">Methionyl-tRNA formyltransferase</fullName>
        <ecNumber evidence="3 8">2.1.2.9</ecNumber>
    </recommendedName>
</protein>
<dbReference type="InterPro" id="IPR001555">
    <property type="entry name" value="GART_AS"/>
</dbReference>
<dbReference type="RefSeq" id="WP_146784662.1">
    <property type="nucleotide sequence ID" value="NZ_VOLT01000002.1"/>
</dbReference>
<evidence type="ECO:0000256" key="5">
    <source>
        <dbReference type="ARBA" id="ARBA00022679"/>
    </source>
</evidence>
<dbReference type="CDD" id="cd08704">
    <property type="entry name" value="Met_tRNA_FMT_C"/>
    <property type="match status" value="1"/>
</dbReference>
<evidence type="ECO:0000313" key="12">
    <source>
        <dbReference type="Proteomes" id="UP000321822"/>
    </source>
</evidence>
<dbReference type="InterPro" id="IPR005794">
    <property type="entry name" value="Fmt"/>
</dbReference>
<sequence>MVTPLNIIFAGTPEFAAQHLAALINSDHNVVAVYCPPDKPAGRGKRLTACATKLLALEHNIIVEQPINFKNEEDQQQLAQYNADIMVVVAYGLLLPEVILNSPRLGCINVHGSILPKWRGAAPIQRSLEAGDEKTGVTIMQMDKGLDTGDMILTAECEIENIDTSASLYEKLANLGPTALVNTLTIMAEPDYQASNHNVAQDNELATYAKKLDKAEAELNWQLSANELHRKIRAYIPWPVAQFTVTESETESESEGKQHRLRIWQASVQGYQGNADPGTIIKADKDGIEVATTNGSLRLEVIQLPGKKALAVKDILNGRSDWFVVGSPINKLG</sequence>
<comment type="caution">
    <text evidence="11">The sequence shown here is derived from an EMBL/GenBank/DDBJ whole genome shotgun (WGS) entry which is preliminary data.</text>
</comment>
<evidence type="ECO:0000259" key="10">
    <source>
        <dbReference type="Pfam" id="PF02911"/>
    </source>
</evidence>
<dbReference type="PROSITE" id="PS00373">
    <property type="entry name" value="GART"/>
    <property type="match status" value="1"/>
</dbReference>
<dbReference type="SUPFAM" id="SSF53328">
    <property type="entry name" value="Formyltransferase"/>
    <property type="match status" value="1"/>
</dbReference>
<dbReference type="NCBIfam" id="TIGR00460">
    <property type="entry name" value="fmt"/>
    <property type="match status" value="1"/>
</dbReference>
<dbReference type="HAMAP" id="MF_00182">
    <property type="entry name" value="Formyl_trans"/>
    <property type="match status" value="1"/>
</dbReference>
<evidence type="ECO:0000256" key="3">
    <source>
        <dbReference type="ARBA" id="ARBA00012261"/>
    </source>
</evidence>
<dbReference type="InterPro" id="IPR002376">
    <property type="entry name" value="Formyl_transf_N"/>
</dbReference>
<dbReference type="EC" id="2.1.2.9" evidence="3 8"/>
<comment type="similarity">
    <text evidence="2 8">Belongs to the Fmt family.</text>
</comment>
<feature type="domain" description="Formyl transferase N-terminal" evidence="9">
    <location>
        <begin position="7"/>
        <end position="183"/>
    </location>
</feature>
<keyword evidence="12" id="KW-1185">Reference proteome</keyword>
<evidence type="ECO:0000256" key="8">
    <source>
        <dbReference type="HAMAP-Rule" id="MF_00182"/>
    </source>
</evidence>
<accession>A0A5C6QPK1</accession>
<dbReference type="GO" id="GO:0004479">
    <property type="term" value="F:methionyl-tRNA formyltransferase activity"/>
    <property type="evidence" value="ECO:0007669"/>
    <property type="project" value="UniProtKB-UniRule"/>
</dbReference>
<dbReference type="SUPFAM" id="SSF50486">
    <property type="entry name" value="FMT C-terminal domain-like"/>
    <property type="match status" value="1"/>
</dbReference>
<dbReference type="OrthoDB" id="9802815at2"/>
<dbReference type="AlphaFoldDB" id="A0A5C6QPK1"/>
<evidence type="ECO:0000256" key="6">
    <source>
        <dbReference type="ARBA" id="ARBA00022917"/>
    </source>
</evidence>
<reference evidence="11 12" key="1">
    <citation type="submission" date="2019-07" db="EMBL/GenBank/DDBJ databases">
        <title>Genomes of sea-ice associated Colwellia species.</title>
        <authorList>
            <person name="Bowman J.P."/>
        </authorList>
    </citation>
    <scope>NUCLEOTIDE SEQUENCE [LARGE SCALE GENOMIC DNA]</scope>
    <source>
        <strain evidence="11 12">ACAM 459</strain>
    </source>
</reference>
<evidence type="ECO:0000313" key="11">
    <source>
        <dbReference type="EMBL" id="TWX71096.1"/>
    </source>
</evidence>
<comment type="catalytic activity">
    <reaction evidence="7 8">
        <text>L-methionyl-tRNA(fMet) + (6R)-10-formyltetrahydrofolate = N-formyl-L-methionyl-tRNA(fMet) + (6S)-5,6,7,8-tetrahydrofolate + H(+)</text>
        <dbReference type="Rhea" id="RHEA:24380"/>
        <dbReference type="Rhea" id="RHEA-COMP:9952"/>
        <dbReference type="Rhea" id="RHEA-COMP:9953"/>
        <dbReference type="ChEBI" id="CHEBI:15378"/>
        <dbReference type="ChEBI" id="CHEBI:57453"/>
        <dbReference type="ChEBI" id="CHEBI:78530"/>
        <dbReference type="ChEBI" id="CHEBI:78844"/>
        <dbReference type="ChEBI" id="CHEBI:195366"/>
        <dbReference type="EC" id="2.1.2.9"/>
    </reaction>
</comment>
<evidence type="ECO:0000256" key="1">
    <source>
        <dbReference type="ARBA" id="ARBA00002606"/>
    </source>
</evidence>
<dbReference type="Pfam" id="PF00551">
    <property type="entry name" value="Formyl_trans_N"/>
    <property type="match status" value="1"/>
</dbReference>
<dbReference type="Gene3D" id="3.40.50.170">
    <property type="entry name" value="Formyl transferase, N-terminal domain"/>
    <property type="match status" value="1"/>
</dbReference>
<keyword evidence="5 8" id="KW-0808">Transferase</keyword>
<dbReference type="PANTHER" id="PTHR11138:SF5">
    <property type="entry name" value="METHIONYL-TRNA FORMYLTRANSFERASE, MITOCHONDRIAL"/>
    <property type="match status" value="1"/>
</dbReference>
<dbReference type="PANTHER" id="PTHR11138">
    <property type="entry name" value="METHIONYL-TRNA FORMYLTRANSFERASE"/>
    <property type="match status" value="1"/>
</dbReference>